<dbReference type="PRINTS" id="PR00313">
    <property type="entry name" value="CABNDNGRPT"/>
</dbReference>
<evidence type="ECO:0000256" key="2">
    <source>
        <dbReference type="SAM" id="MobiDB-lite"/>
    </source>
</evidence>
<feature type="domain" description="Calcineurin-like phosphoesterase" evidence="4">
    <location>
        <begin position="304"/>
        <end position="475"/>
    </location>
</feature>
<dbReference type="InterPro" id="IPR004843">
    <property type="entry name" value="Calcineurin-like_PHP"/>
</dbReference>
<dbReference type="InterPro" id="IPR018511">
    <property type="entry name" value="Hemolysin-typ_Ca-bd_CS"/>
</dbReference>
<evidence type="ECO:0000256" key="3">
    <source>
        <dbReference type="SAM" id="SignalP"/>
    </source>
</evidence>
<dbReference type="PANTHER" id="PTHR22953:SF153">
    <property type="entry name" value="PURPLE ACID PHOSPHATASE"/>
    <property type="match status" value="1"/>
</dbReference>
<dbReference type="SUPFAM" id="SSF56300">
    <property type="entry name" value="Metallo-dependent phosphatases"/>
    <property type="match status" value="1"/>
</dbReference>
<feature type="region of interest" description="Disordered" evidence="2">
    <location>
        <begin position="118"/>
        <end position="156"/>
    </location>
</feature>
<feature type="compositionally biased region" description="Acidic residues" evidence="2">
    <location>
        <begin position="173"/>
        <end position="189"/>
    </location>
</feature>
<protein>
    <recommendedName>
        <fullName evidence="4">Calcineurin-like phosphoesterase domain-containing protein</fullName>
    </recommendedName>
</protein>
<evidence type="ECO:0000313" key="5">
    <source>
        <dbReference type="EMBL" id="UGS36062.1"/>
    </source>
</evidence>
<dbReference type="EMBL" id="CP087164">
    <property type="protein sequence ID" value="UGS36062.1"/>
    <property type="molecule type" value="Genomic_DNA"/>
</dbReference>
<dbReference type="AlphaFoldDB" id="A0A9E6XX16"/>
<evidence type="ECO:0000313" key="6">
    <source>
        <dbReference type="Proteomes" id="UP001162834"/>
    </source>
</evidence>
<proteinExistence type="predicted"/>
<dbReference type="GO" id="GO:0005509">
    <property type="term" value="F:calcium ion binding"/>
    <property type="evidence" value="ECO:0007669"/>
    <property type="project" value="InterPro"/>
</dbReference>
<dbReference type="PANTHER" id="PTHR22953">
    <property type="entry name" value="ACID PHOSPHATASE RELATED"/>
    <property type="match status" value="1"/>
</dbReference>
<accession>A0A9E6XX16</accession>
<organism evidence="5 6">
    <name type="scientific">Capillimicrobium parvum</name>
    <dbReference type="NCBI Taxonomy" id="2884022"/>
    <lineage>
        <taxon>Bacteria</taxon>
        <taxon>Bacillati</taxon>
        <taxon>Actinomycetota</taxon>
        <taxon>Thermoleophilia</taxon>
        <taxon>Solirubrobacterales</taxon>
        <taxon>Capillimicrobiaceae</taxon>
        <taxon>Capillimicrobium</taxon>
    </lineage>
</organism>
<gene>
    <name evidence="5" type="ORF">DSM104329_02460</name>
</gene>
<dbReference type="Proteomes" id="UP001162834">
    <property type="component" value="Chromosome"/>
</dbReference>
<dbReference type="GO" id="GO:0003993">
    <property type="term" value="F:acid phosphatase activity"/>
    <property type="evidence" value="ECO:0007669"/>
    <property type="project" value="InterPro"/>
</dbReference>
<keyword evidence="1 3" id="KW-0732">Signal</keyword>
<dbReference type="PROSITE" id="PS00330">
    <property type="entry name" value="HEMOLYSIN_CALCIUM"/>
    <property type="match status" value="1"/>
</dbReference>
<dbReference type="InterPro" id="IPR011049">
    <property type="entry name" value="Serralysin-like_metalloprot_C"/>
</dbReference>
<reference evidence="5" key="1">
    <citation type="journal article" date="2022" name="Int. J. Syst. Evol. Microbiol.">
        <title>Pseudomonas aegrilactucae sp. nov. and Pseudomonas morbosilactucae sp. nov., pathogens causing bacterial rot of lettuce in Japan.</title>
        <authorList>
            <person name="Sawada H."/>
            <person name="Fujikawa T."/>
            <person name="Satou M."/>
        </authorList>
    </citation>
    <scope>NUCLEOTIDE SEQUENCE</scope>
    <source>
        <strain evidence="5">0166_1</strain>
    </source>
</reference>
<name>A0A9E6XX16_9ACTN</name>
<feature type="signal peptide" evidence="3">
    <location>
        <begin position="1"/>
        <end position="28"/>
    </location>
</feature>
<evidence type="ECO:0000259" key="4">
    <source>
        <dbReference type="Pfam" id="PF00149"/>
    </source>
</evidence>
<dbReference type="Pfam" id="PF00353">
    <property type="entry name" value="HemolysinCabind"/>
    <property type="match status" value="2"/>
</dbReference>
<dbReference type="Pfam" id="PF00149">
    <property type="entry name" value="Metallophos"/>
    <property type="match status" value="1"/>
</dbReference>
<dbReference type="Gene3D" id="2.150.10.10">
    <property type="entry name" value="Serralysin-like metalloprotease, C-terminal"/>
    <property type="match status" value="1"/>
</dbReference>
<sequence>MRARRRLGGVIGTAVAAAALIGADQACAAGATVVRVDSGKLAVIAGAGNANAITVAGPARGALVVRDEGSTVRARAGCTAVAGDTHEVRCPAAGIVSVTIDAADLDDRATVTANLPARLRGGAGDDTLTGGPKDDELTGGGGADTMTGGAGIDEADYADRTAPLTVTIGTMADDGEAGEGDDVGADVEDVVGGTGDDRLTGNRADNVLSGGYGDDALVGGLGTDRLSGGPGSDDLDSRDGTATDTIKCGAGVESATKADPGDKLAGDCERADRSPPVIVAAGDIACDPLNRNFNGGEGTPDHCRQKATAALVEAAHPLAVLTVGDLQYPDGSAEQYAGSYDLSWGRFRAITHPAIGNHEYNTPGAAGYFDYFNGAGRVEGPAGNRADGYYSFDAGPWHVISLNSNCSDIACTAGSAQERWLRADLAANPAACTLAMFHTPRFGSGPHGNSNAVAPLFQALYDGGADLLLAGHDHLYERFAPQDPSGAADPAAGIREFVVGTGGVGFYAFGTPRPNSEARGAGTFGVLALTLHPAGYDWSFLPVPNATGTTFTDSGSGTCH</sequence>
<feature type="region of interest" description="Disordered" evidence="2">
    <location>
        <begin position="171"/>
        <end position="242"/>
    </location>
</feature>
<dbReference type="SUPFAM" id="SSF51120">
    <property type="entry name" value="beta-Roll"/>
    <property type="match status" value="1"/>
</dbReference>
<evidence type="ECO:0000256" key="1">
    <source>
        <dbReference type="ARBA" id="ARBA00022729"/>
    </source>
</evidence>
<feature type="chain" id="PRO_5038638528" description="Calcineurin-like phosphoesterase domain-containing protein" evidence="3">
    <location>
        <begin position="29"/>
        <end position="560"/>
    </location>
</feature>
<feature type="compositionally biased region" description="Gly residues" evidence="2">
    <location>
        <begin position="138"/>
        <end position="151"/>
    </location>
</feature>
<keyword evidence="6" id="KW-1185">Reference proteome</keyword>
<dbReference type="RefSeq" id="WP_259315741.1">
    <property type="nucleotide sequence ID" value="NZ_CP087164.1"/>
</dbReference>
<dbReference type="InterPro" id="IPR029052">
    <property type="entry name" value="Metallo-depent_PP-like"/>
</dbReference>
<dbReference type="Gene3D" id="3.60.21.10">
    <property type="match status" value="1"/>
</dbReference>
<dbReference type="InterPro" id="IPR001343">
    <property type="entry name" value="Hemolysn_Ca-bd"/>
</dbReference>
<dbReference type="KEGG" id="sbae:DSM104329_02460"/>
<dbReference type="InterPro" id="IPR039331">
    <property type="entry name" value="PAPs-like"/>
</dbReference>